<keyword evidence="1" id="KW-0489">Methyltransferase</keyword>
<dbReference type="Gene3D" id="3.20.20.20">
    <property type="entry name" value="Dihydropteroate synthase-like"/>
    <property type="match status" value="1"/>
</dbReference>
<protein>
    <submittedName>
        <fullName evidence="1">Methionine synthase domain protein</fullName>
        <ecNumber evidence="1">2.1.1.13</ecNumber>
    </submittedName>
</protein>
<evidence type="ECO:0000313" key="2">
    <source>
        <dbReference type="Proteomes" id="UP000020681"/>
    </source>
</evidence>
<dbReference type="InterPro" id="IPR011005">
    <property type="entry name" value="Dihydropteroate_synth-like_sf"/>
</dbReference>
<evidence type="ECO:0000313" key="1">
    <source>
        <dbReference type="EMBL" id="EUA86914.1"/>
    </source>
</evidence>
<keyword evidence="2" id="KW-1185">Reference proteome</keyword>
<dbReference type="EC" id="2.1.1.13" evidence="1"/>
<sequence length="44" mass="4903">MGGHRGGLKNVQGKPIVNSISMKEGEEKFVREARLCRKYGAPWS</sequence>
<keyword evidence="1" id="KW-0808">Transferase</keyword>
<organism evidence="1 2">
    <name type="scientific">Mycobacterium ulcerans str. Harvey</name>
    <dbReference type="NCBI Taxonomy" id="1299332"/>
    <lineage>
        <taxon>Bacteria</taxon>
        <taxon>Bacillati</taxon>
        <taxon>Actinomycetota</taxon>
        <taxon>Actinomycetes</taxon>
        <taxon>Mycobacteriales</taxon>
        <taxon>Mycobacteriaceae</taxon>
        <taxon>Mycobacterium</taxon>
        <taxon>Mycobacterium ulcerans group</taxon>
    </lineage>
</organism>
<dbReference type="EMBL" id="JAOL01000167">
    <property type="protein sequence ID" value="EUA86914.1"/>
    <property type="molecule type" value="Genomic_DNA"/>
</dbReference>
<dbReference type="GO" id="GO:0032259">
    <property type="term" value="P:methylation"/>
    <property type="evidence" value="ECO:0007669"/>
    <property type="project" value="UniProtKB-KW"/>
</dbReference>
<name>A0ABN0QQJ3_MYCUL</name>
<reference evidence="1 2" key="1">
    <citation type="submission" date="2014-01" db="EMBL/GenBank/DDBJ databases">
        <authorList>
            <person name="Dobos K."/>
            <person name="Lenaerts A."/>
            <person name="Ordway D."/>
            <person name="DeGroote M.A."/>
            <person name="Parker T."/>
            <person name="Sizemore C."/>
            <person name="Tallon L.J."/>
            <person name="Sadzewicz L.K."/>
            <person name="Sengamalay N."/>
            <person name="Fraser C.M."/>
            <person name="Hine E."/>
            <person name="Shefchek K.A."/>
            <person name="Das S.P."/>
            <person name="Tettelin H."/>
        </authorList>
    </citation>
    <scope>NUCLEOTIDE SEQUENCE [LARGE SCALE GENOMIC DNA]</scope>
    <source>
        <strain evidence="1 2">Harvey</strain>
    </source>
</reference>
<comment type="caution">
    <text evidence="1">The sequence shown here is derived from an EMBL/GenBank/DDBJ whole genome shotgun (WGS) entry which is preliminary data.</text>
</comment>
<gene>
    <name evidence="1" type="ORF">I551_6615</name>
</gene>
<dbReference type="GO" id="GO:0008705">
    <property type="term" value="F:methionine synthase activity"/>
    <property type="evidence" value="ECO:0007669"/>
    <property type="project" value="UniProtKB-EC"/>
</dbReference>
<dbReference type="Proteomes" id="UP000020681">
    <property type="component" value="Unassembled WGS sequence"/>
</dbReference>
<accession>A0ABN0QQJ3</accession>
<dbReference type="SUPFAM" id="SSF51717">
    <property type="entry name" value="Dihydropteroate synthetase-like"/>
    <property type="match status" value="1"/>
</dbReference>
<proteinExistence type="predicted"/>